<comment type="function">
    <text evidence="12">Catalyzes the phosphorylation of ribose at O-5 in a reaction requiring ATP and magnesium. The resulting D-ribose-5-phosphate can then be used either for sythesis of nucleotides, histidine, and tryptophan, or as a component of the pentose phosphate pathway.</text>
</comment>
<dbReference type="InterPro" id="IPR011877">
    <property type="entry name" value="Ribokinase"/>
</dbReference>
<accession>A0A840FD50</accession>
<gene>
    <name evidence="12" type="primary">rbsK</name>
    <name evidence="14" type="ORF">GGQ80_003454</name>
</gene>
<feature type="domain" description="Carbohydrate kinase PfkB" evidence="13">
    <location>
        <begin position="10"/>
        <end position="285"/>
    </location>
</feature>
<evidence type="ECO:0000256" key="8">
    <source>
        <dbReference type="ARBA" id="ARBA00022840"/>
    </source>
</evidence>
<feature type="binding site" evidence="12">
    <location>
        <position position="283"/>
    </location>
    <ligand>
        <name>K(+)</name>
        <dbReference type="ChEBI" id="CHEBI:29103"/>
    </ligand>
</feature>
<reference evidence="14 15" key="1">
    <citation type="submission" date="2020-08" db="EMBL/GenBank/DDBJ databases">
        <title>Genomic Encyclopedia of Type Strains, Phase IV (KMG-IV): sequencing the most valuable type-strain genomes for metagenomic binning, comparative biology and taxonomic classification.</title>
        <authorList>
            <person name="Goeker M."/>
        </authorList>
    </citation>
    <scope>NUCLEOTIDE SEQUENCE [LARGE SCALE GENOMIC DNA]</scope>
    <source>
        <strain evidence="14 15">YC6723</strain>
    </source>
</reference>
<feature type="binding site" evidence="12">
    <location>
        <position position="274"/>
    </location>
    <ligand>
        <name>K(+)</name>
        <dbReference type="ChEBI" id="CHEBI:29103"/>
    </ligand>
</feature>
<keyword evidence="5 12" id="KW-0479">Metal-binding</keyword>
<evidence type="ECO:0000256" key="7">
    <source>
        <dbReference type="ARBA" id="ARBA00022777"/>
    </source>
</evidence>
<keyword evidence="12" id="KW-0963">Cytoplasm</keyword>
<evidence type="ECO:0000256" key="2">
    <source>
        <dbReference type="ARBA" id="ARBA00012035"/>
    </source>
</evidence>
<dbReference type="PANTHER" id="PTHR10584">
    <property type="entry name" value="SUGAR KINASE"/>
    <property type="match status" value="1"/>
</dbReference>
<evidence type="ECO:0000313" key="14">
    <source>
        <dbReference type="EMBL" id="MBB4155529.1"/>
    </source>
</evidence>
<name>A0A840FD50_9SPHN</name>
<dbReference type="Pfam" id="PF00294">
    <property type="entry name" value="PfkB"/>
    <property type="match status" value="1"/>
</dbReference>
<dbReference type="GO" id="GO:0046872">
    <property type="term" value="F:metal ion binding"/>
    <property type="evidence" value="ECO:0007669"/>
    <property type="project" value="UniProtKB-KW"/>
</dbReference>
<feature type="binding site" evidence="12">
    <location>
        <position position="240"/>
    </location>
    <ligand>
        <name>K(+)</name>
        <dbReference type="ChEBI" id="CHEBI:29103"/>
    </ligand>
</feature>
<evidence type="ECO:0000256" key="3">
    <source>
        <dbReference type="ARBA" id="ARBA00016943"/>
    </source>
</evidence>
<keyword evidence="15" id="KW-1185">Reference proteome</keyword>
<dbReference type="EMBL" id="JACIEV010000013">
    <property type="protein sequence ID" value="MBB4155529.1"/>
    <property type="molecule type" value="Genomic_DNA"/>
</dbReference>
<feature type="binding site" evidence="12">
    <location>
        <begin position="45"/>
        <end position="49"/>
    </location>
    <ligand>
        <name>substrate</name>
    </ligand>
</feature>
<dbReference type="InterPro" id="IPR011611">
    <property type="entry name" value="PfkB_dom"/>
</dbReference>
<dbReference type="PANTHER" id="PTHR10584:SF166">
    <property type="entry name" value="RIBOKINASE"/>
    <property type="match status" value="1"/>
</dbReference>
<feature type="binding site" evidence="12">
    <location>
        <position position="244"/>
    </location>
    <ligand>
        <name>substrate</name>
    </ligand>
</feature>
<comment type="similarity">
    <text evidence="1">Belongs to the carbohydrate kinase pfkB family.</text>
</comment>
<comment type="activity regulation">
    <text evidence="12">Activated by a monovalent cation that binds near, but not in, the active site. The most likely occupant of the site in vivo is potassium. Ion binding induces a conformational change that may alter substrate affinity.</text>
</comment>
<evidence type="ECO:0000256" key="10">
    <source>
        <dbReference type="ARBA" id="ARBA00022958"/>
    </source>
</evidence>
<feature type="binding site" evidence="12">
    <location>
        <position position="277"/>
    </location>
    <ligand>
        <name>K(+)</name>
        <dbReference type="ChEBI" id="CHEBI:29103"/>
    </ligand>
</feature>
<feature type="binding site" evidence="12">
    <location>
        <begin position="243"/>
        <end position="244"/>
    </location>
    <ligand>
        <name>ATP</name>
        <dbReference type="ChEBI" id="CHEBI:30616"/>
    </ligand>
</feature>
<keyword evidence="9 12" id="KW-0460">Magnesium</keyword>
<dbReference type="PRINTS" id="PR00990">
    <property type="entry name" value="RIBOKINASE"/>
</dbReference>
<feature type="binding site" evidence="12">
    <location>
        <position position="238"/>
    </location>
    <ligand>
        <name>K(+)</name>
        <dbReference type="ChEBI" id="CHEBI:29103"/>
    </ligand>
</feature>
<dbReference type="InterPro" id="IPR002139">
    <property type="entry name" value="Ribo/fructo_kinase"/>
</dbReference>
<evidence type="ECO:0000256" key="4">
    <source>
        <dbReference type="ARBA" id="ARBA00022679"/>
    </source>
</evidence>
<evidence type="ECO:0000256" key="5">
    <source>
        <dbReference type="ARBA" id="ARBA00022723"/>
    </source>
</evidence>
<dbReference type="CDD" id="cd01174">
    <property type="entry name" value="ribokinase"/>
    <property type="match status" value="1"/>
</dbReference>
<evidence type="ECO:0000256" key="11">
    <source>
        <dbReference type="ARBA" id="ARBA00023277"/>
    </source>
</evidence>
<dbReference type="GO" id="GO:0019303">
    <property type="term" value="P:D-ribose catabolic process"/>
    <property type="evidence" value="ECO:0007669"/>
    <property type="project" value="UniProtKB-UniRule"/>
</dbReference>
<dbReference type="HAMAP" id="MF_01987">
    <property type="entry name" value="Ribokinase"/>
    <property type="match status" value="1"/>
</dbReference>
<dbReference type="Proteomes" id="UP000529795">
    <property type="component" value="Unassembled WGS sequence"/>
</dbReference>
<dbReference type="InterPro" id="IPR029056">
    <property type="entry name" value="Ribokinase-like"/>
</dbReference>
<dbReference type="RefSeq" id="WP_183987118.1">
    <property type="nucleotide sequence ID" value="NZ_JACIEV010000013.1"/>
</dbReference>
<comment type="similarity">
    <text evidence="12">Belongs to the carbohydrate kinase PfkB family. Ribokinase subfamily.</text>
</comment>
<evidence type="ECO:0000313" key="15">
    <source>
        <dbReference type="Proteomes" id="UP000529795"/>
    </source>
</evidence>
<comment type="catalytic activity">
    <reaction evidence="12">
        <text>D-ribose + ATP = D-ribose 5-phosphate + ADP + H(+)</text>
        <dbReference type="Rhea" id="RHEA:13697"/>
        <dbReference type="ChEBI" id="CHEBI:15378"/>
        <dbReference type="ChEBI" id="CHEBI:30616"/>
        <dbReference type="ChEBI" id="CHEBI:47013"/>
        <dbReference type="ChEBI" id="CHEBI:78346"/>
        <dbReference type="ChEBI" id="CHEBI:456216"/>
        <dbReference type="EC" id="2.7.1.15"/>
    </reaction>
</comment>
<feature type="binding site" evidence="12">
    <location>
        <position position="184"/>
    </location>
    <ligand>
        <name>ATP</name>
        <dbReference type="ChEBI" id="CHEBI:30616"/>
    </ligand>
</feature>
<comment type="pathway">
    <text evidence="12">Carbohydrate metabolism; D-ribose degradation; D-ribose 5-phosphate from beta-D-ribopyranose: step 2/2.</text>
</comment>
<protein>
    <recommendedName>
        <fullName evidence="3 12">Ribokinase</fullName>
        <shortName evidence="12">RK</shortName>
        <ecNumber evidence="2 12">2.7.1.15</ecNumber>
    </recommendedName>
</protein>
<dbReference type="InterPro" id="IPR002173">
    <property type="entry name" value="Carboh/pur_kinase_PfkB_CS"/>
</dbReference>
<keyword evidence="6 12" id="KW-0547">Nucleotide-binding</keyword>
<dbReference type="SUPFAM" id="SSF53613">
    <property type="entry name" value="Ribokinase-like"/>
    <property type="match status" value="1"/>
</dbReference>
<evidence type="ECO:0000259" key="13">
    <source>
        <dbReference type="Pfam" id="PF00294"/>
    </source>
</evidence>
<comment type="caution">
    <text evidence="14">The sequence shown here is derived from an EMBL/GenBank/DDBJ whole genome shotgun (WGS) entry which is preliminary data.</text>
</comment>
<proteinExistence type="inferred from homology"/>
<dbReference type="GO" id="GO:0005524">
    <property type="term" value="F:ATP binding"/>
    <property type="evidence" value="ECO:0007669"/>
    <property type="project" value="UniProtKB-UniRule"/>
</dbReference>
<feature type="active site" description="Proton acceptor" evidence="12">
    <location>
        <position position="244"/>
    </location>
</feature>
<organism evidence="14 15">
    <name type="scientific">Sphingomonas jinjuensis</name>
    <dbReference type="NCBI Taxonomy" id="535907"/>
    <lineage>
        <taxon>Bacteria</taxon>
        <taxon>Pseudomonadati</taxon>
        <taxon>Pseudomonadota</taxon>
        <taxon>Alphaproteobacteria</taxon>
        <taxon>Sphingomonadales</taxon>
        <taxon>Sphingomonadaceae</taxon>
        <taxon>Sphingomonas</taxon>
    </lineage>
</organism>
<feature type="binding site" evidence="12">
    <location>
        <begin position="17"/>
        <end position="19"/>
    </location>
    <ligand>
        <name>substrate</name>
    </ligand>
</feature>
<comment type="caution">
    <text evidence="12">Lacks conserved residue(s) required for the propagation of feature annotation.</text>
</comment>
<dbReference type="AlphaFoldDB" id="A0A840FD50"/>
<dbReference type="Gene3D" id="3.40.1190.20">
    <property type="match status" value="1"/>
</dbReference>
<comment type="subcellular location">
    <subcellularLocation>
        <location evidence="12">Cytoplasm</location>
    </subcellularLocation>
</comment>
<dbReference type="UniPathway" id="UPA00916">
    <property type="reaction ID" value="UER00889"/>
</dbReference>
<feature type="binding site" evidence="12">
    <location>
        <position position="140"/>
    </location>
    <ligand>
        <name>substrate</name>
    </ligand>
</feature>
<evidence type="ECO:0000256" key="9">
    <source>
        <dbReference type="ARBA" id="ARBA00022842"/>
    </source>
</evidence>
<dbReference type="PROSITE" id="PS00584">
    <property type="entry name" value="PFKB_KINASES_2"/>
    <property type="match status" value="1"/>
</dbReference>
<sequence length="315" mass="31042">MTGIGRAGPVLVAGSANIDFVVRVPHIPAPGETVLGGAFTMVPGGKGANQAVAAARAGAATSFLAALGDDPFAPVLTRSLEEAGVTLLAVASDQPTGAALITVSDDAENAIAVAPGANATLAPGDLPVLADTAWLVMQLETPLATVTAYAASARQAGTAVLLNAAPAQPLPAMLLEQIDVLVANEEELAGIAAGKTIAERLAATGVRCAVVTLGGRGACALVDGDHHCQPAFAVSPIDTTAAGDSFCGALVAALAEGRGIDDTLRFAAAAGALATTQAGAQTSIPRRAEIDALLAERADDATALAALRDYCGIAA</sequence>
<keyword evidence="4 12" id="KW-0808">Transferase</keyword>
<evidence type="ECO:0000256" key="12">
    <source>
        <dbReference type="HAMAP-Rule" id="MF_01987"/>
    </source>
</evidence>
<dbReference type="GO" id="GO:0004747">
    <property type="term" value="F:ribokinase activity"/>
    <property type="evidence" value="ECO:0007669"/>
    <property type="project" value="UniProtKB-UniRule"/>
</dbReference>
<dbReference type="GO" id="GO:0005829">
    <property type="term" value="C:cytosol"/>
    <property type="evidence" value="ECO:0007669"/>
    <property type="project" value="TreeGrafter"/>
</dbReference>
<comment type="subunit">
    <text evidence="12">Homodimer.</text>
</comment>
<keyword evidence="11 12" id="KW-0119">Carbohydrate metabolism</keyword>
<comment type="cofactor">
    <cofactor evidence="12">
        <name>Mg(2+)</name>
        <dbReference type="ChEBI" id="CHEBI:18420"/>
    </cofactor>
    <text evidence="12">Requires a divalent cation, most likely magnesium in vivo, as an electrophilic catalyst to aid phosphoryl group transfer. It is the chelate of the metal and the nucleotide that is the actual substrate.</text>
</comment>
<feature type="binding site" evidence="12">
    <location>
        <position position="279"/>
    </location>
    <ligand>
        <name>K(+)</name>
        <dbReference type="ChEBI" id="CHEBI:29103"/>
    </ligand>
</feature>
<dbReference type="EC" id="2.7.1.15" evidence="2 12"/>
<evidence type="ECO:0000256" key="6">
    <source>
        <dbReference type="ARBA" id="ARBA00022741"/>
    </source>
</evidence>
<keyword evidence="10 12" id="KW-0630">Potassium</keyword>
<keyword evidence="7 12" id="KW-0418">Kinase</keyword>
<keyword evidence="8 12" id="KW-0067">ATP-binding</keyword>
<evidence type="ECO:0000256" key="1">
    <source>
        <dbReference type="ARBA" id="ARBA00005380"/>
    </source>
</evidence>
<feature type="binding site" evidence="12">
    <location>
        <begin position="212"/>
        <end position="217"/>
    </location>
    <ligand>
        <name>ATP</name>
        <dbReference type="ChEBI" id="CHEBI:30616"/>
    </ligand>
</feature>